<feature type="domain" description="DEUBAD" evidence="4">
    <location>
        <begin position="64"/>
        <end position="177"/>
    </location>
</feature>
<dbReference type="InterPro" id="IPR044867">
    <property type="entry name" value="DEUBAD_dom"/>
</dbReference>
<dbReference type="CDD" id="cd21865">
    <property type="entry name" value="DEUBAD_NFRKB"/>
    <property type="match status" value="1"/>
</dbReference>
<sequence>MGIQKINHSKAFYSAGAYCLNGSGTEVLDNLVLGPDSGDDSDDEELIELNCELGMVEGHVCSMPYDLYDLPDLKDILSIDTWNSCLTEEERFHLSGYLPDMDEHTFWLTMKELFDGSNIYFGNPLDMFFKRLRGGFYPPTVAHYREGLQFLQRKKHYHMLRSYHDKMAQTFGEMSRIWARCGKGVGVEERISLWGQRNKQHKDITLLDLNKFPGDDNLLSEDVSMDTKPPGRKRAEAASVAKFVPPNCQGKGFLKMKASGNRSCQNHAAQVVRNDKLEQGRSIPKGVLKIVPKPPPSQLEQSEVPRGLKPNIIVKSQGLLDVKFSRLHASLPIREAGGLCSSVYMGQIIDHRVHSALDQPLCLLNQQDDTLRTSSRSESSNQKIRRGKVPSLDERSVIGLNKVVGGGIGRVPREEHDFPVSSVGGSTYDVDGKNLWPELHAGAQDFSLNSLRSFPFAIPCHGREQYLTLRAEQSHHFPTFPEVVPRVLNLGKRKPETVIGQPTEMNGKSEAGLKISGSGANRSSVTEGFKRDSVLPLTYKRRKVLAKVKSSNVGEP</sequence>
<accession>A0AAV2GPP1</accession>
<feature type="compositionally biased region" description="Polar residues" evidence="3">
    <location>
        <begin position="370"/>
        <end position="382"/>
    </location>
</feature>
<dbReference type="PANTHER" id="PTHR13052">
    <property type="entry name" value="NFRKB-RELATED"/>
    <property type="match status" value="1"/>
</dbReference>
<evidence type="ECO:0000259" key="4">
    <source>
        <dbReference type="PROSITE" id="PS51916"/>
    </source>
</evidence>
<evidence type="ECO:0000313" key="6">
    <source>
        <dbReference type="Proteomes" id="UP001497516"/>
    </source>
</evidence>
<feature type="region of interest" description="Disordered" evidence="3">
    <location>
        <begin position="370"/>
        <end position="390"/>
    </location>
</feature>
<dbReference type="GO" id="GO:0031011">
    <property type="term" value="C:Ino80 complex"/>
    <property type="evidence" value="ECO:0007669"/>
    <property type="project" value="InterPro"/>
</dbReference>
<reference evidence="5 6" key="1">
    <citation type="submission" date="2024-04" db="EMBL/GenBank/DDBJ databases">
        <authorList>
            <person name="Fracassetti M."/>
        </authorList>
    </citation>
    <scope>NUCLEOTIDE SEQUENCE [LARGE SCALE GENOMIC DNA]</scope>
</reference>
<feature type="region of interest" description="Disordered" evidence="3">
    <location>
        <begin position="498"/>
        <end position="527"/>
    </location>
</feature>
<evidence type="ECO:0000256" key="2">
    <source>
        <dbReference type="ARBA" id="ARBA00023242"/>
    </source>
</evidence>
<comment type="subcellular location">
    <subcellularLocation>
        <location evidence="1">Nucleus</location>
    </subcellularLocation>
</comment>
<dbReference type="Proteomes" id="UP001497516">
    <property type="component" value="Chromosome 9"/>
</dbReference>
<evidence type="ECO:0000256" key="1">
    <source>
        <dbReference type="ARBA" id="ARBA00004123"/>
    </source>
</evidence>
<gene>
    <name evidence="5" type="ORF">LTRI10_LOCUS52002</name>
</gene>
<name>A0AAV2GPP1_9ROSI</name>
<protein>
    <recommendedName>
        <fullName evidence="4">DEUBAD domain-containing protein</fullName>
    </recommendedName>
</protein>
<evidence type="ECO:0000313" key="5">
    <source>
        <dbReference type="EMBL" id="CAL1412728.1"/>
    </source>
</evidence>
<dbReference type="InterPro" id="IPR024867">
    <property type="entry name" value="NFRKB"/>
</dbReference>
<dbReference type="PROSITE" id="PS51916">
    <property type="entry name" value="DEUBAD"/>
    <property type="match status" value="1"/>
</dbReference>
<proteinExistence type="predicted"/>
<organism evidence="5 6">
    <name type="scientific">Linum trigynum</name>
    <dbReference type="NCBI Taxonomy" id="586398"/>
    <lineage>
        <taxon>Eukaryota</taxon>
        <taxon>Viridiplantae</taxon>
        <taxon>Streptophyta</taxon>
        <taxon>Embryophyta</taxon>
        <taxon>Tracheophyta</taxon>
        <taxon>Spermatophyta</taxon>
        <taxon>Magnoliopsida</taxon>
        <taxon>eudicotyledons</taxon>
        <taxon>Gunneridae</taxon>
        <taxon>Pentapetalae</taxon>
        <taxon>rosids</taxon>
        <taxon>fabids</taxon>
        <taxon>Malpighiales</taxon>
        <taxon>Linaceae</taxon>
        <taxon>Linum</taxon>
    </lineage>
</organism>
<keyword evidence="6" id="KW-1185">Reference proteome</keyword>
<dbReference type="PANTHER" id="PTHR13052:SF3">
    <property type="entry name" value="NUCLEAR FACTOR RELATED TO KAPPA-B-BINDING PROTEIN"/>
    <property type="match status" value="1"/>
</dbReference>
<dbReference type="EMBL" id="OZ034822">
    <property type="protein sequence ID" value="CAL1412728.1"/>
    <property type="molecule type" value="Genomic_DNA"/>
</dbReference>
<dbReference type="AlphaFoldDB" id="A0AAV2GPP1"/>
<evidence type="ECO:0000256" key="3">
    <source>
        <dbReference type="SAM" id="MobiDB-lite"/>
    </source>
</evidence>
<keyword evidence="2" id="KW-0539">Nucleus</keyword>